<proteinExistence type="predicted"/>
<organism evidence="9 10">
    <name type="scientific">Coraliomargarita akajimensis (strain DSM 45221 / IAM 15411 / JCM 23193 / KCTC 12865 / 04OKA010-24)</name>
    <dbReference type="NCBI Taxonomy" id="583355"/>
    <lineage>
        <taxon>Bacteria</taxon>
        <taxon>Pseudomonadati</taxon>
        <taxon>Verrucomicrobiota</taxon>
        <taxon>Opitutia</taxon>
        <taxon>Puniceicoccales</taxon>
        <taxon>Coraliomargaritaceae</taxon>
        <taxon>Coraliomargarita</taxon>
    </lineage>
</organism>
<dbReference type="Proteomes" id="UP000000925">
    <property type="component" value="Chromosome"/>
</dbReference>
<keyword evidence="4" id="KW-0808">Transferase</keyword>
<dbReference type="InterPro" id="IPR003661">
    <property type="entry name" value="HisK_dim/P_dom"/>
</dbReference>
<dbReference type="PROSITE" id="PS50109">
    <property type="entry name" value="HIS_KIN"/>
    <property type="match status" value="1"/>
</dbReference>
<dbReference type="eggNOG" id="COG4191">
    <property type="taxonomic scope" value="Bacteria"/>
</dbReference>
<dbReference type="EMBL" id="CP001998">
    <property type="protein sequence ID" value="ADE55419.1"/>
    <property type="molecule type" value="Genomic_DNA"/>
</dbReference>
<evidence type="ECO:0000256" key="2">
    <source>
        <dbReference type="ARBA" id="ARBA00012438"/>
    </source>
</evidence>
<comment type="catalytic activity">
    <reaction evidence="1">
        <text>ATP + protein L-histidine = ADP + protein N-phospho-L-histidine.</text>
        <dbReference type="EC" id="2.7.13.3"/>
    </reaction>
</comment>
<dbReference type="Pfam" id="PF02518">
    <property type="entry name" value="HATPase_c"/>
    <property type="match status" value="1"/>
</dbReference>
<keyword evidence="3" id="KW-0597">Phosphoprotein</keyword>
<dbReference type="KEGG" id="caa:Caka_2403"/>
<feature type="transmembrane region" description="Helical" evidence="7">
    <location>
        <begin position="6"/>
        <end position="25"/>
    </location>
</feature>
<dbReference type="Gene3D" id="3.30.565.10">
    <property type="entry name" value="Histidine kinase-like ATPase, C-terminal domain"/>
    <property type="match status" value="1"/>
</dbReference>
<dbReference type="Gene3D" id="3.30.450.40">
    <property type="match status" value="1"/>
</dbReference>
<dbReference type="STRING" id="583355.Caka_2403"/>
<dbReference type="AlphaFoldDB" id="D5ENE3"/>
<keyword evidence="7" id="KW-0812">Transmembrane</keyword>
<keyword evidence="10" id="KW-1185">Reference proteome</keyword>
<dbReference type="InterPro" id="IPR036890">
    <property type="entry name" value="HATPase_C_sf"/>
</dbReference>
<dbReference type="Pfam" id="PF16927">
    <property type="entry name" value="HisKA_7TM"/>
    <property type="match status" value="1"/>
</dbReference>
<keyword evidence="7" id="KW-0472">Membrane</keyword>
<dbReference type="SMART" id="SM00388">
    <property type="entry name" value="HisKA"/>
    <property type="match status" value="1"/>
</dbReference>
<reference evidence="9 10" key="1">
    <citation type="journal article" date="2010" name="Stand. Genomic Sci.">
        <title>Complete genome sequence of Coraliomargarita akajimensis type strain (04OKA010-24).</title>
        <authorList>
            <person name="Mavromatis K."/>
            <person name="Abt B."/>
            <person name="Brambilla E."/>
            <person name="Lapidus A."/>
            <person name="Copeland A."/>
            <person name="Deshpande S."/>
            <person name="Nolan M."/>
            <person name="Lucas S."/>
            <person name="Tice H."/>
            <person name="Cheng J.F."/>
            <person name="Han C."/>
            <person name="Detter J.C."/>
            <person name="Woyke T."/>
            <person name="Goodwin L."/>
            <person name="Pitluck S."/>
            <person name="Held B."/>
            <person name="Brettin T."/>
            <person name="Tapia R."/>
            <person name="Ivanova N."/>
            <person name="Mikhailova N."/>
            <person name="Pati A."/>
            <person name="Liolios K."/>
            <person name="Chen A."/>
            <person name="Palaniappan K."/>
            <person name="Land M."/>
            <person name="Hauser L."/>
            <person name="Chang Y.J."/>
            <person name="Jeffries C.D."/>
            <person name="Rohde M."/>
            <person name="Goker M."/>
            <person name="Bristow J."/>
            <person name="Eisen J.A."/>
            <person name="Markowitz V."/>
            <person name="Hugenholtz P."/>
            <person name="Klenk H.P."/>
            <person name="Kyrpides N.C."/>
        </authorList>
    </citation>
    <scope>NUCLEOTIDE SEQUENCE [LARGE SCALE GENOMIC DNA]</scope>
    <source>
        <strain evidence="10">DSM 45221 / IAM 15411 / JCM 23193 / KCTC 12865</strain>
    </source>
</reference>
<keyword evidence="6" id="KW-0902">Two-component regulatory system</keyword>
<evidence type="ECO:0000256" key="6">
    <source>
        <dbReference type="ARBA" id="ARBA00023012"/>
    </source>
</evidence>
<dbReference type="InterPro" id="IPR029016">
    <property type="entry name" value="GAF-like_dom_sf"/>
</dbReference>
<feature type="transmembrane region" description="Helical" evidence="7">
    <location>
        <begin position="228"/>
        <end position="250"/>
    </location>
</feature>
<evidence type="ECO:0000313" key="9">
    <source>
        <dbReference type="EMBL" id="ADE55419.1"/>
    </source>
</evidence>
<dbReference type="SMART" id="SM00387">
    <property type="entry name" value="HATPase_c"/>
    <property type="match status" value="1"/>
</dbReference>
<feature type="transmembrane region" description="Helical" evidence="7">
    <location>
        <begin position="62"/>
        <end position="83"/>
    </location>
</feature>
<dbReference type="EC" id="2.7.13.3" evidence="2"/>
<dbReference type="RefSeq" id="WP_013044141.1">
    <property type="nucleotide sequence ID" value="NC_014008.1"/>
</dbReference>
<evidence type="ECO:0000259" key="8">
    <source>
        <dbReference type="PROSITE" id="PS50109"/>
    </source>
</evidence>
<evidence type="ECO:0000256" key="5">
    <source>
        <dbReference type="ARBA" id="ARBA00022777"/>
    </source>
</evidence>
<keyword evidence="5 9" id="KW-0418">Kinase</keyword>
<dbReference type="SUPFAM" id="SSF55781">
    <property type="entry name" value="GAF domain-like"/>
    <property type="match status" value="1"/>
</dbReference>
<feature type="domain" description="Histidine kinase" evidence="8">
    <location>
        <begin position="483"/>
        <end position="709"/>
    </location>
</feature>
<dbReference type="InterPro" id="IPR036097">
    <property type="entry name" value="HisK_dim/P_sf"/>
</dbReference>
<dbReference type="PANTHER" id="PTHR43711">
    <property type="entry name" value="TWO-COMPONENT HISTIDINE KINASE"/>
    <property type="match status" value="1"/>
</dbReference>
<feature type="transmembrane region" description="Helical" evidence="7">
    <location>
        <begin position="95"/>
        <end position="116"/>
    </location>
</feature>
<dbReference type="HOGENOM" id="CLU_389190_0_0_0"/>
<dbReference type="InterPro" id="IPR005467">
    <property type="entry name" value="His_kinase_dom"/>
</dbReference>
<feature type="transmembrane region" description="Helical" evidence="7">
    <location>
        <begin position="34"/>
        <end position="56"/>
    </location>
</feature>
<dbReference type="CDD" id="cd00082">
    <property type="entry name" value="HisKA"/>
    <property type="match status" value="1"/>
</dbReference>
<dbReference type="Pfam" id="PF00512">
    <property type="entry name" value="HisKA"/>
    <property type="match status" value="1"/>
</dbReference>
<feature type="transmembrane region" description="Helical" evidence="7">
    <location>
        <begin position="136"/>
        <end position="158"/>
    </location>
</feature>
<dbReference type="eggNOG" id="COG2203">
    <property type="taxonomic scope" value="Bacteria"/>
</dbReference>
<evidence type="ECO:0000256" key="4">
    <source>
        <dbReference type="ARBA" id="ARBA00022679"/>
    </source>
</evidence>
<dbReference type="InterPro" id="IPR050736">
    <property type="entry name" value="Sensor_HK_Regulatory"/>
</dbReference>
<name>D5ENE3_CORAD</name>
<accession>D5ENE3</accession>
<dbReference type="InterPro" id="IPR004358">
    <property type="entry name" value="Sig_transdc_His_kin-like_C"/>
</dbReference>
<dbReference type="OrthoDB" id="9804645at2"/>
<evidence type="ECO:0000256" key="1">
    <source>
        <dbReference type="ARBA" id="ARBA00000085"/>
    </source>
</evidence>
<dbReference type="InterPro" id="IPR003594">
    <property type="entry name" value="HATPase_dom"/>
</dbReference>
<dbReference type="PANTHER" id="PTHR43711:SF31">
    <property type="entry name" value="HISTIDINE KINASE"/>
    <property type="match status" value="1"/>
</dbReference>
<dbReference type="PRINTS" id="PR00344">
    <property type="entry name" value="BCTRLSENSOR"/>
</dbReference>
<evidence type="ECO:0000313" key="10">
    <source>
        <dbReference type="Proteomes" id="UP000000925"/>
    </source>
</evidence>
<dbReference type="SUPFAM" id="SSF55874">
    <property type="entry name" value="ATPase domain of HSP90 chaperone/DNA topoisomerase II/histidine kinase"/>
    <property type="match status" value="1"/>
</dbReference>
<feature type="transmembrane region" description="Helical" evidence="7">
    <location>
        <begin position="262"/>
        <end position="279"/>
    </location>
</feature>
<keyword evidence="7" id="KW-1133">Transmembrane helix</keyword>
<evidence type="ECO:0000256" key="3">
    <source>
        <dbReference type="ARBA" id="ARBA00022553"/>
    </source>
</evidence>
<dbReference type="SUPFAM" id="SSF47384">
    <property type="entry name" value="Homodimeric domain of signal transducing histidine kinase"/>
    <property type="match status" value="1"/>
</dbReference>
<feature type="transmembrane region" description="Helical" evidence="7">
    <location>
        <begin position="170"/>
        <end position="190"/>
    </location>
</feature>
<evidence type="ECO:0000256" key="7">
    <source>
        <dbReference type="SAM" id="Phobius"/>
    </source>
</evidence>
<dbReference type="Gene3D" id="1.10.287.130">
    <property type="match status" value="1"/>
</dbReference>
<dbReference type="CDD" id="cd00075">
    <property type="entry name" value="HATPase"/>
    <property type="match status" value="1"/>
</dbReference>
<protein>
    <recommendedName>
        <fullName evidence="2">histidine kinase</fullName>
        <ecNumber evidence="2">2.7.13.3</ecNumber>
    </recommendedName>
</protein>
<dbReference type="GO" id="GO:0000155">
    <property type="term" value="F:phosphorelay sensor kinase activity"/>
    <property type="evidence" value="ECO:0007669"/>
    <property type="project" value="InterPro"/>
</dbReference>
<sequence length="709" mass="78927">MNTYLIVSSFLVSIISFAFLASVTLKGVWSRKNIAFCVFCLSVFVWITSHMFWLLSETEAAATFWIRCLVCGSSVIPYAYLHFVAEMTQRRLQRLVFVGYCIAAVLCVLAYTPYIFSSVEPRMSFKYWPVAGPAFGVYFGGFVGVVVYSYYLLLAQYRESSAAVKNQTKYLILGTGIGFLGGATNFLLWMNIPIEPWGHGLSIFYILGIGYSVLRYRLIDVHEMAARILGLTLVAILLGGLSSVLLNWILNVAYPEFSPRSLYFWWGILSLFGLAYMLVSPKVFDALDELVTKGLTLRRFAYRNELKAISSELSGDTIEGNLKMVVERVRPILSLDMAAIYVRSELGLSCVLRAASGREELPAEMSGSCFEALVSLTDGKRKAVFLEEEAHNSVGHSSELSSLLGEQEWLRRTDVLIPMVAHEELLGFMLLGQSKRLGAFSDIDVLLLLNLCSELALSIKMREVERRSSQMEKLVSLGTMAAGLSHELRNPLVSIRTLTSLLKKNPTQLRLTEEFSATVQRDVKRIYGIVDGVSAFAQNTKRPLVPVHLSHAIEETRATIGPRLAEADIQLEVLLEPDLPDVLGDEEQLIQVLQNIIGNARNAICEWDGRPELGRVELRATHRGGGQLERKRWIELLISDNGPGIPDEFRSRIFDPFVTSRDTGMRQGAAGTGLGLAIVSKIIERHQGVIQVETKLGAGTRFRISLPCI</sequence>
<gene>
    <name evidence="9" type="ordered locus">Caka_2403</name>
</gene>
<dbReference type="InterPro" id="IPR031621">
    <property type="entry name" value="HisKA_7TM"/>
</dbReference>